<dbReference type="EnsemblMetazoa" id="BGLB025934-RC">
    <property type="protein sequence ID" value="BGLB025934-PC"/>
    <property type="gene ID" value="BGLB025934"/>
</dbReference>
<feature type="compositionally biased region" description="Polar residues" evidence="1">
    <location>
        <begin position="210"/>
        <end position="225"/>
    </location>
</feature>
<feature type="region of interest" description="Disordered" evidence="1">
    <location>
        <begin position="186"/>
        <end position="205"/>
    </location>
</feature>
<dbReference type="AlphaFoldDB" id="A0A2C9L1L5"/>
<dbReference type="KEGG" id="bgt:106055930"/>
<dbReference type="EnsemblMetazoa" id="BGLB025934-RA">
    <property type="protein sequence ID" value="BGLB025934-PA"/>
    <property type="gene ID" value="BGLB025934"/>
</dbReference>
<dbReference type="VEuPathDB" id="VectorBase:BGLAX_047708"/>
<sequence length="279" mass="32058">MGDYDASEVFKVRAQLELEMSKSVRELKKLQPMPTEKIMNVWEGESGLMEHVLSDFPLPRKGYLFNDCVIDLHDELQRYHTDQYMSELGHLELYGAKNISKHSRGNDGHLQKKHEKGEKHSEVNSTKKKKKCQEKKENVPDVVIEDVESISVADCRKDVIEISDDSLASNSYTIAEVKQCRKAKKKSEATKAAEPYADTNADQCQQSANVRFQTERPQSIRSSQTRNDHEKQAAVKLHSEATEKSTTLTQNRELQNADTEQSKQKICDEKKKIEKKRKY</sequence>
<evidence type="ECO:0000313" key="2">
    <source>
        <dbReference type="EnsemblMetazoa" id="BGLB025934-PA"/>
    </source>
</evidence>
<evidence type="ECO:0000313" key="3">
    <source>
        <dbReference type="Proteomes" id="UP000076420"/>
    </source>
</evidence>
<dbReference type="Proteomes" id="UP000076420">
    <property type="component" value="Unassembled WGS sequence"/>
</dbReference>
<gene>
    <name evidence="2" type="primary">106055930</name>
</gene>
<feature type="region of interest" description="Disordered" evidence="1">
    <location>
        <begin position="100"/>
        <end position="138"/>
    </location>
</feature>
<feature type="region of interest" description="Disordered" evidence="1">
    <location>
        <begin position="210"/>
        <end position="279"/>
    </location>
</feature>
<dbReference type="VEuPathDB" id="VectorBase:BGLB025934"/>
<reference evidence="2" key="1">
    <citation type="submission" date="2020-05" db="UniProtKB">
        <authorList>
            <consortium name="EnsemblMetazoa"/>
        </authorList>
    </citation>
    <scope>IDENTIFICATION</scope>
    <source>
        <strain evidence="2">BB02</strain>
    </source>
</reference>
<feature type="compositionally biased region" description="Polar residues" evidence="1">
    <location>
        <begin position="244"/>
        <end position="259"/>
    </location>
</feature>
<protein>
    <submittedName>
        <fullName evidence="2">Uncharacterized protein</fullName>
    </submittedName>
</protein>
<organism evidence="2 3">
    <name type="scientific">Biomphalaria glabrata</name>
    <name type="common">Bloodfluke planorb</name>
    <name type="synonym">Freshwater snail</name>
    <dbReference type="NCBI Taxonomy" id="6526"/>
    <lineage>
        <taxon>Eukaryota</taxon>
        <taxon>Metazoa</taxon>
        <taxon>Spiralia</taxon>
        <taxon>Lophotrochozoa</taxon>
        <taxon>Mollusca</taxon>
        <taxon>Gastropoda</taxon>
        <taxon>Heterobranchia</taxon>
        <taxon>Euthyneura</taxon>
        <taxon>Panpulmonata</taxon>
        <taxon>Hygrophila</taxon>
        <taxon>Lymnaeoidea</taxon>
        <taxon>Planorbidae</taxon>
        <taxon>Biomphalaria</taxon>
    </lineage>
</organism>
<accession>A0A2C9L1L5</accession>
<feature type="compositionally biased region" description="Basic and acidic residues" evidence="1">
    <location>
        <begin position="104"/>
        <end position="122"/>
    </location>
</feature>
<evidence type="ECO:0000256" key="1">
    <source>
        <dbReference type="SAM" id="MobiDB-lite"/>
    </source>
</evidence>
<feature type="compositionally biased region" description="Basic and acidic residues" evidence="1">
    <location>
        <begin position="226"/>
        <end position="243"/>
    </location>
</feature>
<feature type="compositionally biased region" description="Basic and acidic residues" evidence="1">
    <location>
        <begin position="260"/>
        <end position="272"/>
    </location>
</feature>
<proteinExistence type="predicted"/>
<name>A0A2C9L1L5_BIOGL</name>
<dbReference type="EnsemblMetazoa" id="BGLB025934-RB">
    <property type="protein sequence ID" value="BGLB025934-PB"/>
    <property type="gene ID" value="BGLB025934"/>
</dbReference>